<comment type="caution">
    <text evidence="2">The sequence shown here is derived from an EMBL/GenBank/DDBJ whole genome shotgun (WGS) entry which is preliminary data.</text>
</comment>
<evidence type="ECO:0000313" key="3">
    <source>
        <dbReference type="Proteomes" id="UP001470230"/>
    </source>
</evidence>
<dbReference type="EMBL" id="JAPFFF010000013">
    <property type="protein sequence ID" value="KAK8871284.1"/>
    <property type="molecule type" value="Genomic_DNA"/>
</dbReference>
<keyword evidence="1" id="KW-0812">Transmembrane</keyword>
<organism evidence="2 3">
    <name type="scientific">Tritrichomonas musculus</name>
    <dbReference type="NCBI Taxonomy" id="1915356"/>
    <lineage>
        <taxon>Eukaryota</taxon>
        <taxon>Metamonada</taxon>
        <taxon>Parabasalia</taxon>
        <taxon>Tritrichomonadida</taxon>
        <taxon>Tritrichomonadidae</taxon>
        <taxon>Tritrichomonas</taxon>
    </lineage>
</organism>
<keyword evidence="1" id="KW-1133">Transmembrane helix</keyword>
<sequence length="52" mass="5667">MKLFSSLAVPVAGVALIILVAVTLDIIVKKRRHSFSDDQVENENLNTDANSI</sequence>
<protein>
    <submittedName>
        <fullName evidence="2">Uncharacterized protein</fullName>
    </submittedName>
</protein>
<proteinExistence type="predicted"/>
<gene>
    <name evidence="2" type="ORF">M9Y10_007001</name>
</gene>
<accession>A0ABR2J0E8</accession>
<reference evidence="2 3" key="1">
    <citation type="submission" date="2024-04" db="EMBL/GenBank/DDBJ databases">
        <title>Tritrichomonas musculus Genome.</title>
        <authorList>
            <person name="Alves-Ferreira E."/>
            <person name="Grigg M."/>
            <person name="Lorenzi H."/>
            <person name="Galac M."/>
        </authorList>
    </citation>
    <scope>NUCLEOTIDE SEQUENCE [LARGE SCALE GENOMIC DNA]</scope>
    <source>
        <strain evidence="2 3">EAF2021</strain>
    </source>
</reference>
<keyword evidence="3" id="KW-1185">Reference proteome</keyword>
<dbReference type="Proteomes" id="UP001470230">
    <property type="component" value="Unassembled WGS sequence"/>
</dbReference>
<keyword evidence="1" id="KW-0472">Membrane</keyword>
<feature type="transmembrane region" description="Helical" evidence="1">
    <location>
        <begin position="6"/>
        <end position="28"/>
    </location>
</feature>
<name>A0ABR2J0E8_9EUKA</name>
<evidence type="ECO:0000313" key="2">
    <source>
        <dbReference type="EMBL" id="KAK8871284.1"/>
    </source>
</evidence>
<evidence type="ECO:0000256" key="1">
    <source>
        <dbReference type="SAM" id="Phobius"/>
    </source>
</evidence>